<protein>
    <submittedName>
        <fullName evidence="2">Uncharacterized protein</fullName>
    </submittedName>
</protein>
<name>A0ABS6BK70_9SPHN</name>
<evidence type="ECO:0000256" key="1">
    <source>
        <dbReference type="SAM" id="MobiDB-lite"/>
    </source>
</evidence>
<feature type="compositionally biased region" description="Low complexity" evidence="1">
    <location>
        <begin position="63"/>
        <end position="72"/>
    </location>
</feature>
<dbReference type="EMBL" id="JAHKRT010000004">
    <property type="protein sequence ID" value="MBU3078022.1"/>
    <property type="molecule type" value="Genomic_DNA"/>
</dbReference>
<proteinExistence type="predicted"/>
<feature type="region of interest" description="Disordered" evidence="1">
    <location>
        <begin position="48"/>
        <end position="72"/>
    </location>
</feature>
<reference evidence="2 3" key="1">
    <citation type="submission" date="2021-06" db="EMBL/GenBank/DDBJ databases">
        <title>Sphingomonas sp. XMGL2, whole genome shotgun sequencing project.</title>
        <authorList>
            <person name="Zhao G."/>
            <person name="Shen L."/>
        </authorList>
    </citation>
    <scope>NUCLEOTIDE SEQUENCE [LARGE SCALE GENOMIC DNA]</scope>
    <source>
        <strain evidence="2 3">XMGL2</strain>
    </source>
</reference>
<organism evidence="2 3">
    <name type="scientific">Sphingomonas quercus</name>
    <dbReference type="NCBI Taxonomy" id="2842451"/>
    <lineage>
        <taxon>Bacteria</taxon>
        <taxon>Pseudomonadati</taxon>
        <taxon>Pseudomonadota</taxon>
        <taxon>Alphaproteobacteria</taxon>
        <taxon>Sphingomonadales</taxon>
        <taxon>Sphingomonadaceae</taxon>
        <taxon>Sphingomonas</taxon>
    </lineage>
</organism>
<keyword evidence="3" id="KW-1185">Reference proteome</keyword>
<evidence type="ECO:0000313" key="3">
    <source>
        <dbReference type="Proteomes" id="UP000776276"/>
    </source>
</evidence>
<sequence>MRVTPLRFLTAVIILWMGGRVFALFPTAPRLQAPPHVPHAPLRLAAATAPTSPVASPRPLPPRARQAASAPATLAAAPLAIREATRAATTEAPPPPPLPPSPPAPPQTSVEAPVAPAPIPPTPAGWAHARISGEAYLFLRDGAGAGLAPGTQLGGGQAFARLSYAIGSVAATARASRALHGKGAEAALGLRWAPLAGRGLSLSAERRVALDAAGRDAWSIFAAGGIDEARIGPLRLDAYAQIGVVGIRHRDGFADGAVRLGMATGAARIGAGLWGAAQPGAARLDIGPQATLRLSDGVTAALDGRLRIAGGATPGNSLALTLATAF</sequence>
<feature type="compositionally biased region" description="Pro residues" evidence="1">
    <location>
        <begin position="92"/>
        <end position="106"/>
    </location>
</feature>
<dbReference type="RefSeq" id="WP_216323508.1">
    <property type="nucleotide sequence ID" value="NZ_JAHKRT010000004.1"/>
</dbReference>
<evidence type="ECO:0000313" key="2">
    <source>
        <dbReference type="EMBL" id="MBU3078022.1"/>
    </source>
</evidence>
<feature type="region of interest" description="Disordered" evidence="1">
    <location>
        <begin position="86"/>
        <end position="121"/>
    </location>
</feature>
<accession>A0ABS6BK70</accession>
<gene>
    <name evidence="2" type="ORF">KOF26_09105</name>
</gene>
<dbReference type="Proteomes" id="UP000776276">
    <property type="component" value="Unassembled WGS sequence"/>
</dbReference>
<comment type="caution">
    <text evidence="2">The sequence shown here is derived from an EMBL/GenBank/DDBJ whole genome shotgun (WGS) entry which is preliminary data.</text>
</comment>